<name>A0A2H0N661_9BACT</name>
<accession>A0A2H0N661</accession>
<organism evidence="1 2">
    <name type="scientific">Candidatus Magasanikbacteria bacterium CG11_big_fil_rev_8_21_14_0_20_39_34</name>
    <dbReference type="NCBI Taxonomy" id="1974653"/>
    <lineage>
        <taxon>Bacteria</taxon>
        <taxon>Candidatus Magasanikiibacteriota</taxon>
    </lineage>
</organism>
<protein>
    <recommendedName>
        <fullName evidence="3">PRC-barrel domain-containing protein</fullName>
    </recommendedName>
</protein>
<sequence length="103" mass="11478">MRITLKQLKKVKVETNTGLVLGHIVDIVFDTESQGAVQYRVKGPVLSTKEFLVGRDQVVRFEAERMVVYDSVVKKGIDPKKLEETLKELPGEAAVSPIVQEPS</sequence>
<proteinExistence type="predicted"/>
<dbReference type="EMBL" id="PCWN01000003">
    <property type="protein sequence ID" value="PIR04372.1"/>
    <property type="molecule type" value="Genomic_DNA"/>
</dbReference>
<evidence type="ECO:0000313" key="1">
    <source>
        <dbReference type="EMBL" id="PIR04372.1"/>
    </source>
</evidence>
<reference evidence="1 2" key="1">
    <citation type="submission" date="2017-09" db="EMBL/GenBank/DDBJ databases">
        <title>Depth-based differentiation of microbial function through sediment-hosted aquifers and enrichment of novel symbionts in the deep terrestrial subsurface.</title>
        <authorList>
            <person name="Probst A.J."/>
            <person name="Ladd B."/>
            <person name="Jarett J.K."/>
            <person name="Geller-Mcgrath D.E."/>
            <person name="Sieber C.M."/>
            <person name="Emerson J.B."/>
            <person name="Anantharaman K."/>
            <person name="Thomas B.C."/>
            <person name="Malmstrom R."/>
            <person name="Stieglmeier M."/>
            <person name="Klingl A."/>
            <person name="Woyke T."/>
            <person name="Ryan C.M."/>
            <person name="Banfield J.F."/>
        </authorList>
    </citation>
    <scope>NUCLEOTIDE SEQUENCE [LARGE SCALE GENOMIC DNA]</scope>
    <source>
        <strain evidence="1">CG11_big_fil_rev_8_21_14_0_20_39_34</strain>
    </source>
</reference>
<evidence type="ECO:0008006" key="3">
    <source>
        <dbReference type="Google" id="ProtNLM"/>
    </source>
</evidence>
<dbReference type="InterPro" id="IPR011033">
    <property type="entry name" value="PRC_barrel-like_sf"/>
</dbReference>
<gene>
    <name evidence="1" type="ORF">COV59_00815</name>
</gene>
<dbReference type="SUPFAM" id="SSF50346">
    <property type="entry name" value="PRC-barrel domain"/>
    <property type="match status" value="1"/>
</dbReference>
<dbReference type="Proteomes" id="UP000229600">
    <property type="component" value="Unassembled WGS sequence"/>
</dbReference>
<dbReference type="AlphaFoldDB" id="A0A2H0N661"/>
<comment type="caution">
    <text evidence="1">The sequence shown here is derived from an EMBL/GenBank/DDBJ whole genome shotgun (WGS) entry which is preliminary data.</text>
</comment>
<evidence type="ECO:0000313" key="2">
    <source>
        <dbReference type="Proteomes" id="UP000229600"/>
    </source>
</evidence>